<dbReference type="Proteomes" id="UP000266673">
    <property type="component" value="Unassembled WGS sequence"/>
</dbReference>
<feature type="compositionally biased region" description="Polar residues" evidence="1">
    <location>
        <begin position="238"/>
        <end position="261"/>
    </location>
</feature>
<keyword evidence="3" id="KW-1185">Reference proteome</keyword>
<organism evidence="2 3">
    <name type="scientific">Gigaspora rosea</name>
    <dbReference type="NCBI Taxonomy" id="44941"/>
    <lineage>
        <taxon>Eukaryota</taxon>
        <taxon>Fungi</taxon>
        <taxon>Fungi incertae sedis</taxon>
        <taxon>Mucoromycota</taxon>
        <taxon>Glomeromycotina</taxon>
        <taxon>Glomeromycetes</taxon>
        <taxon>Diversisporales</taxon>
        <taxon>Gigasporaceae</taxon>
        <taxon>Gigaspora</taxon>
    </lineage>
</organism>
<feature type="region of interest" description="Disordered" evidence="1">
    <location>
        <begin position="224"/>
        <end position="281"/>
    </location>
</feature>
<feature type="compositionally biased region" description="Low complexity" evidence="1">
    <location>
        <begin position="225"/>
        <end position="237"/>
    </location>
</feature>
<dbReference type="OrthoDB" id="2423209at2759"/>
<comment type="caution">
    <text evidence="2">The sequence shown here is derived from an EMBL/GenBank/DDBJ whole genome shotgun (WGS) entry which is preliminary data.</text>
</comment>
<reference evidence="2 3" key="1">
    <citation type="submission" date="2018-06" db="EMBL/GenBank/DDBJ databases">
        <title>Comparative genomics reveals the genomic features of Rhizophagus irregularis, R. cerebriforme, R. diaphanum and Gigaspora rosea, and their symbiotic lifestyle signature.</title>
        <authorList>
            <person name="Morin E."/>
            <person name="San Clemente H."/>
            <person name="Chen E.C.H."/>
            <person name="De La Providencia I."/>
            <person name="Hainaut M."/>
            <person name="Kuo A."/>
            <person name="Kohler A."/>
            <person name="Murat C."/>
            <person name="Tang N."/>
            <person name="Roy S."/>
            <person name="Loubradou J."/>
            <person name="Henrissat B."/>
            <person name="Grigoriev I.V."/>
            <person name="Corradi N."/>
            <person name="Roux C."/>
            <person name="Martin F.M."/>
        </authorList>
    </citation>
    <scope>NUCLEOTIDE SEQUENCE [LARGE SCALE GENOMIC DNA]</scope>
    <source>
        <strain evidence="2 3">DAOM 194757</strain>
    </source>
</reference>
<protein>
    <recommendedName>
        <fullName evidence="4">DNA-directed DNA polymerase</fullName>
    </recommendedName>
</protein>
<dbReference type="EMBL" id="QKWP01003252">
    <property type="protein sequence ID" value="RIB01213.1"/>
    <property type="molecule type" value="Genomic_DNA"/>
</dbReference>
<evidence type="ECO:0000256" key="1">
    <source>
        <dbReference type="SAM" id="MobiDB-lite"/>
    </source>
</evidence>
<gene>
    <name evidence="2" type="ORF">C2G38_2051060</name>
</gene>
<evidence type="ECO:0008006" key="4">
    <source>
        <dbReference type="Google" id="ProtNLM"/>
    </source>
</evidence>
<evidence type="ECO:0000313" key="3">
    <source>
        <dbReference type="Proteomes" id="UP000266673"/>
    </source>
</evidence>
<dbReference type="AlphaFoldDB" id="A0A397U1D8"/>
<sequence>MLNLLLKGLKIVKRNVSAFYKTVAEELVWSSLGYENNQIIITENSLKERILQIIAKYIDDENLSVDLFKLTAKYDPTTNQRVKKCDYWNFEKRKELGDETKKGNKMVISYVTKIADDHKITIEHGHFFYVIIYVNTNRISFKMRPLDYFIANKKEKDLRIDIIHYFKSLQDICASLLRCDEKKAEDIINQIFEENELKKQHKITDFYSEEHEQQKATLILKDVQQKTTPKGKQQKTTLTSKNKQQKTTSILKYDQQKTTPISKDLKRKNTNEESNKDKKQKKIFDYLQKEVQNNELKRSNDDKTEFLRSKKKRINLA</sequence>
<feature type="compositionally biased region" description="Basic and acidic residues" evidence="1">
    <location>
        <begin position="263"/>
        <end position="281"/>
    </location>
</feature>
<accession>A0A397U1D8</accession>
<proteinExistence type="predicted"/>
<name>A0A397U1D8_9GLOM</name>
<dbReference type="InterPro" id="IPR043502">
    <property type="entry name" value="DNA/RNA_pol_sf"/>
</dbReference>
<dbReference type="SUPFAM" id="SSF56672">
    <property type="entry name" value="DNA/RNA polymerases"/>
    <property type="match status" value="1"/>
</dbReference>
<evidence type="ECO:0000313" key="2">
    <source>
        <dbReference type="EMBL" id="RIB01213.1"/>
    </source>
</evidence>